<dbReference type="PATRIC" id="fig|940295.4.peg.1172"/>
<dbReference type="OrthoDB" id="94124at2157"/>
<evidence type="ECO:0000313" key="12">
    <source>
        <dbReference type="Proteomes" id="UP000060778"/>
    </source>
</evidence>
<dbReference type="Proteomes" id="UP000060778">
    <property type="component" value="Chromosome"/>
</dbReference>
<protein>
    <recommendedName>
        <fullName evidence="3">Orotidine 5'-phosphate decarboxylase</fullName>
        <ecNumber evidence="2">4.1.1.23</ecNumber>
    </recommendedName>
    <alternativeName>
        <fullName evidence="7">OMP decarboxylase</fullName>
    </alternativeName>
</protein>
<evidence type="ECO:0000256" key="4">
    <source>
        <dbReference type="ARBA" id="ARBA00022793"/>
    </source>
</evidence>
<evidence type="ECO:0000256" key="7">
    <source>
        <dbReference type="ARBA" id="ARBA00033428"/>
    </source>
</evidence>
<evidence type="ECO:0000256" key="8">
    <source>
        <dbReference type="PIRSR" id="PIRSR614732-1"/>
    </source>
</evidence>
<evidence type="ECO:0000256" key="1">
    <source>
        <dbReference type="ARBA" id="ARBA00004861"/>
    </source>
</evidence>
<keyword evidence="6" id="KW-0456">Lyase</keyword>
<dbReference type="InterPro" id="IPR001754">
    <property type="entry name" value="OMPdeCOase_dom"/>
</dbReference>
<dbReference type="GO" id="GO:0005829">
    <property type="term" value="C:cytosol"/>
    <property type="evidence" value="ECO:0007669"/>
    <property type="project" value="TreeGrafter"/>
</dbReference>
<dbReference type="STRING" id="940295.EYM_06075"/>
<dbReference type="KEGG" id="iis:EYM_06075"/>
<dbReference type="GO" id="GO:0006207">
    <property type="term" value="P:'de novo' pyrimidine nucleobase biosynthetic process"/>
    <property type="evidence" value="ECO:0007669"/>
    <property type="project" value="InterPro"/>
</dbReference>
<dbReference type="InterPro" id="IPR014732">
    <property type="entry name" value="OMPdecase"/>
</dbReference>
<evidence type="ECO:0000256" key="9">
    <source>
        <dbReference type="PIRSR" id="PIRSR614732-2"/>
    </source>
</evidence>
<dbReference type="EMBL" id="CP006867">
    <property type="protein sequence ID" value="ALU11907.1"/>
    <property type="molecule type" value="Genomic_DNA"/>
</dbReference>
<dbReference type="EC" id="4.1.1.23" evidence="2"/>
<dbReference type="PANTHER" id="PTHR32119">
    <property type="entry name" value="OROTIDINE 5'-PHOSPHATE DECARBOXYLASE"/>
    <property type="match status" value="1"/>
</dbReference>
<dbReference type="InterPro" id="IPR013785">
    <property type="entry name" value="Aldolase_TIM"/>
</dbReference>
<evidence type="ECO:0000256" key="6">
    <source>
        <dbReference type="ARBA" id="ARBA00023239"/>
    </source>
</evidence>
<dbReference type="CDD" id="cd04725">
    <property type="entry name" value="OMP_decarboxylase_like"/>
    <property type="match status" value="1"/>
</dbReference>
<gene>
    <name evidence="11" type="ORF">EYM_06075</name>
</gene>
<dbReference type="SUPFAM" id="SSF51366">
    <property type="entry name" value="Ribulose-phoshate binding barrel"/>
    <property type="match status" value="1"/>
</dbReference>
<keyword evidence="5" id="KW-0665">Pyrimidine biosynthesis</keyword>
<dbReference type="GO" id="GO:0004590">
    <property type="term" value="F:orotidine-5'-phosphate decarboxylase activity"/>
    <property type="evidence" value="ECO:0007669"/>
    <property type="project" value="UniProtKB-EC"/>
</dbReference>
<evidence type="ECO:0000256" key="5">
    <source>
        <dbReference type="ARBA" id="ARBA00022975"/>
    </source>
</evidence>
<dbReference type="Gene3D" id="3.20.20.70">
    <property type="entry name" value="Aldolase class I"/>
    <property type="match status" value="1"/>
</dbReference>
<evidence type="ECO:0000256" key="2">
    <source>
        <dbReference type="ARBA" id="ARBA00012321"/>
    </source>
</evidence>
<evidence type="ECO:0000259" key="10">
    <source>
        <dbReference type="SMART" id="SM00934"/>
    </source>
</evidence>
<accession>A0A0U3EBS0</accession>
<proteinExistence type="predicted"/>
<dbReference type="PANTHER" id="PTHR32119:SF2">
    <property type="entry name" value="OROTIDINE 5'-PHOSPHATE DECARBOXYLASE"/>
    <property type="match status" value="1"/>
</dbReference>
<feature type="binding site" evidence="9">
    <location>
        <position position="27"/>
    </location>
    <ligand>
        <name>substrate</name>
    </ligand>
</feature>
<dbReference type="Pfam" id="PF00215">
    <property type="entry name" value="OMPdecase"/>
    <property type="match status" value="1"/>
</dbReference>
<dbReference type="SMART" id="SM00934">
    <property type="entry name" value="OMPdecase"/>
    <property type="match status" value="1"/>
</dbReference>
<keyword evidence="12" id="KW-1185">Reference proteome</keyword>
<name>A0A0U3EBS0_9CREN</name>
<reference evidence="11 12" key="1">
    <citation type="submission" date="2013-11" db="EMBL/GenBank/DDBJ databases">
        <title>Comparative genomics of Ignicoccus.</title>
        <authorList>
            <person name="Podar M."/>
        </authorList>
    </citation>
    <scope>NUCLEOTIDE SEQUENCE [LARGE SCALE GENOMIC DNA]</scope>
    <source>
        <strain evidence="11 12">DSM 13165</strain>
    </source>
</reference>
<organism evidence="11 12">
    <name type="scientific">Ignicoccus islandicus DSM 13165</name>
    <dbReference type="NCBI Taxonomy" id="940295"/>
    <lineage>
        <taxon>Archaea</taxon>
        <taxon>Thermoproteota</taxon>
        <taxon>Thermoprotei</taxon>
        <taxon>Desulfurococcales</taxon>
        <taxon>Desulfurococcaceae</taxon>
        <taxon>Ignicoccus</taxon>
    </lineage>
</organism>
<feature type="binding site" evidence="9">
    <location>
        <position position="176"/>
    </location>
    <ligand>
        <name>substrate</name>
    </ligand>
</feature>
<feature type="active site" description="For OMPdecase activity" evidence="8">
    <location>
        <position position="51"/>
    </location>
</feature>
<comment type="pathway">
    <text evidence="1">Pyrimidine metabolism; UMP biosynthesis via de novo pathway; UMP from orotate: step 2/2.</text>
</comment>
<sequence length="194" mass="21856">MDPPIGEGWEWALKVAERLKGKVRAFKVGWPLLLEGNRVRELREYGEVIADLKLADISYTMINIVKRVGADAYIAHAFVGRKDALRELRREVDKLYLLVSMSHEGSKEFIDLHWREFVLEAYELADGIVAPATKPELIRKVRAIWLKEIISPGVGAQGALPCSAIRAGANYEIIGRSLTRAEDPISFLESHYPC</sequence>
<dbReference type="UniPathway" id="UPA00070">
    <property type="reaction ID" value="UER00120"/>
</dbReference>
<dbReference type="GO" id="GO:0044205">
    <property type="term" value="P:'de novo' UMP biosynthetic process"/>
    <property type="evidence" value="ECO:0007669"/>
    <property type="project" value="UniProtKB-UniPathway"/>
</dbReference>
<dbReference type="InterPro" id="IPR011060">
    <property type="entry name" value="RibuloseP-bd_barrel"/>
</dbReference>
<feature type="binding site" evidence="9">
    <location>
        <position position="175"/>
    </location>
    <ligand>
        <name>substrate</name>
    </ligand>
</feature>
<feature type="domain" description="Orotidine 5'-phosphate decarboxylase" evidence="10">
    <location>
        <begin position="1"/>
        <end position="191"/>
    </location>
</feature>
<evidence type="ECO:0000313" key="11">
    <source>
        <dbReference type="EMBL" id="ALU11907.1"/>
    </source>
</evidence>
<feature type="active site" description="For OMPdecase activity" evidence="8">
    <location>
        <position position="56"/>
    </location>
</feature>
<dbReference type="AlphaFoldDB" id="A0A0U3EBS0"/>
<feature type="active site" description="For OMPdecase activity" evidence="8">
    <location>
        <position position="53"/>
    </location>
</feature>
<keyword evidence="4" id="KW-0210">Decarboxylase</keyword>
<evidence type="ECO:0000256" key="3">
    <source>
        <dbReference type="ARBA" id="ARBA00021923"/>
    </source>
</evidence>